<organism evidence="7 8">
    <name type="scientific">Diatrype stigma</name>
    <dbReference type="NCBI Taxonomy" id="117547"/>
    <lineage>
        <taxon>Eukaryota</taxon>
        <taxon>Fungi</taxon>
        <taxon>Dikarya</taxon>
        <taxon>Ascomycota</taxon>
        <taxon>Pezizomycotina</taxon>
        <taxon>Sordariomycetes</taxon>
        <taxon>Xylariomycetidae</taxon>
        <taxon>Xylariales</taxon>
        <taxon>Diatrypaceae</taxon>
        <taxon>Diatrype</taxon>
    </lineage>
</organism>
<sequence>MKSMEFIDYESAAYSGPAARVGAGIQFFEVYAAAADRGLRVVGGYCPSVGIAGGYITGGGHGPLGALYGLGADNTLEFEVVTSDGRHLTASRTEHADLYWALSGGGSGIFAVVLSATVKAHADGPVAGFTFNFTNTNDTAFFSALESWQTQLLTFDELFGFSIVWSFTKEFFEVQYATWPSASVAEIEDALAPFLCDLESLGIELEYYEANQMPRFWDHYQHFTGSMPYGPYTINDVMGGRIIPRSTVRNNATTLVGLFEDMVNISGFPEVQITGISNNFSHARVGNTPGSNAVLPAWRDSLYFVHVDFDVPPGTSTKDLVAMQAQMNTFESWLRDLTPTSGGYVNEGSFDNPVWKNDYFGKNYDRLMEIKSTYDPELVLYAHTSVGSDLFTVEADGRLCGTG</sequence>
<dbReference type="InterPro" id="IPR016169">
    <property type="entry name" value="FAD-bd_PCMH_sub2"/>
</dbReference>
<evidence type="ECO:0000313" key="7">
    <source>
        <dbReference type="EMBL" id="KAK7756966.1"/>
    </source>
</evidence>
<dbReference type="PROSITE" id="PS51387">
    <property type="entry name" value="FAD_PCMH"/>
    <property type="match status" value="1"/>
</dbReference>
<dbReference type="Proteomes" id="UP001320420">
    <property type="component" value="Unassembled WGS sequence"/>
</dbReference>
<keyword evidence="5" id="KW-0560">Oxidoreductase</keyword>
<keyword evidence="8" id="KW-1185">Reference proteome</keyword>
<dbReference type="SUPFAM" id="SSF56176">
    <property type="entry name" value="FAD-binding/transporter-associated domain-like"/>
    <property type="match status" value="1"/>
</dbReference>
<evidence type="ECO:0000259" key="6">
    <source>
        <dbReference type="PROSITE" id="PS51387"/>
    </source>
</evidence>
<keyword evidence="4" id="KW-0274">FAD</keyword>
<dbReference type="GO" id="GO:0071949">
    <property type="term" value="F:FAD binding"/>
    <property type="evidence" value="ECO:0007669"/>
    <property type="project" value="InterPro"/>
</dbReference>
<dbReference type="GO" id="GO:0016491">
    <property type="term" value="F:oxidoreductase activity"/>
    <property type="evidence" value="ECO:0007669"/>
    <property type="project" value="UniProtKB-KW"/>
</dbReference>
<feature type="domain" description="FAD-binding PCMH-type" evidence="6">
    <location>
        <begin position="1"/>
        <end position="123"/>
    </location>
</feature>
<comment type="cofactor">
    <cofactor evidence="1">
        <name>FAD</name>
        <dbReference type="ChEBI" id="CHEBI:57692"/>
    </cofactor>
</comment>
<protein>
    <recommendedName>
        <fullName evidence="6">FAD-binding PCMH-type domain-containing protein</fullName>
    </recommendedName>
</protein>
<evidence type="ECO:0000256" key="2">
    <source>
        <dbReference type="ARBA" id="ARBA00005466"/>
    </source>
</evidence>
<dbReference type="PANTHER" id="PTHR42973">
    <property type="entry name" value="BINDING OXIDOREDUCTASE, PUTATIVE (AFU_ORTHOLOGUE AFUA_1G17690)-RELATED"/>
    <property type="match status" value="1"/>
</dbReference>
<dbReference type="InterPro" id="IPR006094">
    <property type="entry name" value="Oxid_FAD_bind_N"/>
</dbReference>
<dbReference type="Pfam" id="PF08031">
    <property type="entry name" value="BBE"/>
    <property type="match status" value="1"/>
</dbReference>
<keyword evidence="3" id="KW-0285">Flavoprotein</keyword>
<dbReference type="Gene3D" id="3.30.465.10">
    <property type="match status" value="2"/>
</dbReference>
<dbReference type="Pfam" id="PF01565">
    <property type="entry name" value="FAD_binding_4"/>
    <property type="match status" value="1"/>
</dbReference>
<dbReference type="InterPro" id="IPR012951">
    <property type="entry name" value="BBE"/>
</dbReference>
<accession>A0AAN9YU01</accession>
<evidence type="ECO:0000256" key="1">
    <source>
        <dbReference type="ARBA" id="ARBA00001974"/>
    </source>
</evidence>
<dbReference type="InterPro" id="IPR050416">
    <property type="entry name" value="FAD-linked_Oxidoreductase"/>
</dbReference>
<evidence type="ECO:0000256" key="3">
    <source>
        <dbReference type="ARBA" id="ARBA00022630"/>
    </source>
</evidence>
<reference evidence="7 8" key="1">
    <citation type="submission" date="2024-02" db="EMBL/GenBank/DDBJ databases">
        <title>De novo assembly and annotation of 12 fungi associated with fruit tree decline syndrome in Ontario, Canada.</title>
        <authorList>
            <person name="Sulman M."/>
            <person name="Ellouze W."/>
            <person name="Ilyukhin E."/>
        </authorList>
    </citation>
    <scope>NUCLEOTIDE SEQUENCE [LARGE SCALE GENOMIC DNA]</scope>
    <source>
        <strain evidence="7 8">M11/M66-122</strain>
    </source>
</reference>
<dbReference type="InterPro" id="IPR016166">
    <property type="entry name" value="FAD-bd_PCMH"/>
</dbReference>
<evidence type="ECO:0000256" key="4">
    <source>
        <dbReference type="ARBA" id="ARBA00022827"/>
    </source>
</evidence>
<name>A0AAN9YU01_9PEZI</name>
<dbReference type="EMBL" id="JAKJXP020000004">
    <property type="protein sequence ID" value="KAK7756966.1"/>
    <property type="molecule type" value="Genomic_DNA"/>
</dbReference>
<evidence type="ECO:0000256" key="5">
    <source>
        <dbReference type="ARBA" id="ARBA00023002"/>
    </source>
</evidence>
<dbReference type="InterPro" id="IPR036318">
    <property type="entry name" value="FAD-bd_PCMH-like_sf"/>
</dbReference>
<comment type="similarity">
    <text evidence="2">Belongs to the oxygen-dependent FAD-linked oxidoreductase family.</text>
</comment>
<evidence type="ECO:0000313" key="8">
    <source>
        <dbReference type="Proteomes" id="UP001320420"/>
    </source>
</evidence>
<comment type="caution">
    <text evidence="7">The sequence shown here is derived from an EMBL/GenBank/DDBJ whole genome shotgun (WGS) entry which is preliminary data.</text>
</comment>
<gene>
    <name evidence="7" type="ORF">SLS62_000982</name>
</gene>
<proteinExistence type="inferred from homology"/>
<dbReference type="PANTHER" id="PTHR42973:SF39">
    <property type="entry name" value="FAD-BINDING PCMH-TYPE DOMAIN-CONTAINING PROTEIN"/>
    <property type="match status" value="1"/>
</dbReference>
<dbReference type="AlphaFoldDB" id="A0AAN9YU01"/>